<proteinExistence type="predicted"/>
<evidence type="ECO:0000313" key="1">
    <source>
        <dbReference type="EMBL" id="MFH4984084.1"/>
    </source>
</evidence>
<keyword evidence="2" id="KW-1185">Reference proteome</keyword>
<dbReference type="SUPFAM" id="SSF56112">
    <property type="entry name" value="Protein kinase-like (PK-like)"/>
    <property type="match status" value="1"/>
</dbReference>
<dbReference type="EMBL" id="JBGFUD010015147">
    <property type="protein sequence ID" value="MFH4984084.1"/>
    <property type="molecule type" value="Genomic_DNA"/>
</dbReference>
<comment type="caution">
    <text evidence="1">The sequence shown here is derived from an EMBL/GenBank/DDBJ whole genome shotgun (WGS) entry which is preliminary data.</text>
</comment>
<sequence length="170" mass="19135">MPPKGRRCRAPAAHVLCSPVKANTKICDTFKRRFVVEEEIAQGGFGRIYSAHQEDGTEYNKKGSLVVKVEPQANGPLFTEMHVFQRILQPQMLSDWAKSRKCKHLGLPPHLSSGIMKQGQTSLRYLIMPRYAESLEDMRNKNGGRLPADVVFTVAKHCCNSLSYMQEMVG</sequence>
<name>A0ABD6F0J0_9BILA</name>
<accession>A0ABD6F0J0</accession>
<gene>
    <name evidence="1" type="ORF">AB6A40_010793</name>
</gene>
<evidence type="ECO:0000313" key="2">
    <source>
        <dbReference type="Proteomes" id="UP001608902"/>
    </source>
</evidence>
<dbReference type="AlphaFoldDB" id="A0ABD6F0J0"/>
<dbReference type="Proteomes" id="UP001608902">
    <property type="component" value="Unassembled WGS sequence"/>
</dbReference>
<reference evidence="1 2" key="1">
    <citation type="submission" date="2024-08" db="EMBL/GenBank/DDBJ databases">
        <title>Gnathostoma spinigerum genome.</title>
        <authorList>
            <person name="Gonzalez-Bertolin B."/>
            <person name="Monzon S."/>
            <person name="Zaballos A."/>
            <person name="Jimenez P."/>
            <person name="Dekumyoy P."/>
            <person name="Varona S."/>
            <person name="Cuesta I."/>
            <person name="Sumanam S."/>
            <person name="Adisakwattana P."/>
            <person name="Gasser R.B."/>
            <person name="Hernandez-Gonzalez A."/>
            <person name="Young N.D."/>
            <person name="Perteguer M.J."/>
        </authorList>
    </citation>
    <scope>NUCLEOTIDE SEQUENCE [LARGE SCALE GENOMIC DNA]</scope>
    <source>
        <strain evidence="1">AL3</strain>
        <tissue evidence="1">Liver</tissue>
    </source>
</reference>
<dbReference type="InterPro" id="IPR011009">
    <property type="entry name" value="Kinase-like_dom_sf"/>
</dbReference>
<dbReference type="Gene3D" id="1.10.510.10">
    <property type="entry name" value="Transferase(Phosphotransferase) domain 1"/>
    <property type="match status" value="1"/>
</dbReference>
<protein>
    <submittedName>
        <fullName evidence="1">Uncharacterized protein</fullName>
    </submittedName>
</protein>
<organism evidence="1 2">
    <name type="scientific">Gnathostoma spinigerum</name>
    <dbReference type="NCBI Taxonomy" id="75299"/>
    <lineage>
        <taxon>Eukaryota</taxon>
        <taxon>Metazoa</taxon>
        <taxon>Ecdysozoa</taxon>
        <taxon>Nematoda</taxon>
        <taxon>Chromadorea</taxon>
        <taxon>Rhabditida</taxon>
        <taxon>Spirurina</taxon>
        <taxon>Gnathostomatomorpha</taxon>
        <taxon>Gnathostomatoidea</taxon>
        <taxon>Gnathostomatidae</taxon>
        <taxon>Gnathostoma</taxon>
    </lineage>
</organism>